<sequence>MNKQRNDIVDLINDFLAKVENATVLLEKKFGTRNILRLWRSHQIQRCGDITSETQYELHGVGCIVHFATESVNFDYGFNSRTDGFDVWRLYIYALDRPLTYKKFCDKKILEEEFDELIVSKKIEKMSASDSLYVLTGDPHC</sequence>
<organism evidence="2 3">
    <name type="scientific">Pseudomonas moraviensis</name>
    <dbReference type="NCBI Taxonomy" id="321662"/>
    <lineage>
        <taxon>Bacteria</taxon>
        <taxon>Pseudomonadati</taxon>
        <taxon>Pseudomonadota</taxon>
        <taxon>Gammaproteobacteria</taxon>
        <taxon>Pseudomonadales</taxon>
        <taxon>Pseudomonadaceae</taxon>
        <taxon>Pseudomonas</taxon>
    </lineage>
</organism>
<evidence type="ECO:0000259" key="1">
    <source>
        <dbReference type="Pfam" id="PF21837"/>
    </source>
</evidence>
<gene>
    <name evidence="2" type="ORF">BK674_11395</name>
</gene>
<dbReference type="Proteomes" id="UP000284207">
    <property type="component" value="Unassembled WGS sequence"/>
</dbReference>
<dbReference type="InterPro" id="IPR054191">
    <property type="entry name" value="DUF6896"/>
</dbReference>
<accession>A0A423NSB9</accession>
<protein>
    <recommendedName>
        <fullName evidence="1">DUF6896 domain-containing protein</fullName>
    </recommendedName>
</protein>
<name>A0A423NSB9_9PSED</name>
<proteinExistence type="predicted"/>
<reference evidence="2 3" key="1">
    <citation type="submission" date="2016-10" db="EMBL/GenBank/DDBJ databases">
        <title>Comparative genome analysis of multiple Pseudomonas spp. focuses on biocontrol and plant growth promoting traits.</title>
        <authorList>
            <person name="Tao X.-Y."/>
            <person name="Taylor C.G."/>
        </authorList>
    </citation>
    <scope>NUCLEOTIDE SEQUENCE [LARGE SCALE GENOMIC DNA]</scope>
    <source>
        <strain evidence="2 3">36B3</strain>
    </source>
</reference>
<dbReference type="AlphaFoldDB" id="A0A423NSB9"/>
<evidence type="ECO:0000313" key="2">
    <source>
        <dbReference type="EMBL" id="ROO01140.1"/>
    </source>
</evidence>
<dbReference type="Pfam" id="PF21837">
    <property type="entry name" value="DUF6896"/>
    <property type="match status" value="1"/>
</dbReference>
<dbReference type="EMBL" id="MOCA01000004">
    <property type="protein sequence ID" value="ROO01140.1"/>
    <property type="molecule type" value="Genomic_DNA"/>
</dbReference>
<comment type="caution">
    <text evidence="2">The sequence shown here is derived from an EMBL/GenBank/DDBJ whole genome shotgun (WGS) entry which is preliminary data.</text>
</comment>
<evidence type="ECO:0000313" key="3">
    <source>
        <dbReference type="Proteomes" id="UP000284207"/>
    </source>
</evidence>
<feature type="domain" description="DUF6896" evidence="1">
    <location>
        <begin position="9"/>
        <end position="133"/>
    </location>
</feature>
<dbReference type="RefSeq" id="WP_123418712.1">
    <property type="nucleotide sequence ID" value="NZ_BSCP01000025.1"/>
</dbReference>